<proteinExistence type="predicted"/>
<feature type="transmembrane region" description="Helical" evidence="4">
    <location>
        <begin position="369"/>
        <end position="389"/>
    </location>
</feature>
<dbReference type="CDD" id="cd17324">
    <property type="entry name" value="MFS_NepI_like"/>
    <property type="match status" value="1"/>
</dbReference>
<dbReference type="InterPro" id="IPR020846">
    <property type="entry name" value="MFS_dom"/>
</dbReference>
<feature type="transmembrane region" description="Helical" evidence="4">
    <location>
        <begin position="168"/>
        <end position="187"/>
    </location>
</feature>
<dbReference type="RefSeq" id="WP_184002788.1">
    <property type="nucleotide sequence ID" value="NZ_BAABIF010000013.1"/>
</dbReference>
<feature type="transmembrane region" description="Helical" evidence="4">
    <location>
        <begin position="137"/>
        <end position="156"/>
    </location>
</feature>
<dbReference type="PANTHER" id="PTHR42910">
    <property type="entry name" value="TRANSPORTER SCO4007-RELATED"/>
    <property type="match status" value="1"/>
</dbReference>
<feature type="transmembrane region" description="Helical" evidence="4">
    <location>
        <begin position="251"/>
        <end position="272"/>
    </location>
</feature>
<accession>A0A840YZ32</accession>
<evidence type="ECO:0000259" key="5">
    <source>
        <dbReference type="PROSITE" id="PS50850"/>
    </source>
</evidence>
<dbReference type="EMBL" id="JACIJI010000002">
    <property type="protein sequence ID" value="MBB5718766.1"/>
    <property type="molecule type" value="Genomic_DNA"/>
</dbReference>
<feature type="transmembrane region" description="Helical" evidence="4">
    <location>
        <begin position="50"/>
        <end position="68"/>
    </location>
</feature>
<evidence type="ECO:0000256" key="2">
    <source>
        <dbReference type="ARBA" id="ARBA00022989"/>
    </source>
</evidence>
<feature type="transmembrane region" description="Helical" evidence="4">
    <location>
        <begin position="279"/>
        <end position="295"/>
    </location>
</feature>
<organism evidence="6 7">
    <name type="scientific">Stakelama sediminis</name>
    <dbReference type="NCBI Taxonomy" id="463200"/>
    <lineage>
        <taxon>Bacteria</taxon>
        <taxon>Pseudomonadati</taxon>
        <taxon>Pseudomonadota</taxon>
        <taxon>Alphaproteobacteria</taxon>
        <taxon>Sphingomonadales</taxon>
        <taxon>Sphingomonadaceae</taxon>
        <taxon>Stakelama</taxon>
    </lineage>
</organism>
<dbReference type="GO" id="GO:0022857">
    <property type="term" value="F:transmembrane transporter activity"/>
    <property type="evidence" value="ECO:0007669"/>
    <property type="project" value="InterPro"/>
</dbReference>
<keyword evidence="7" id="KW-1185">Reference proteome</keyword>
<evidence type="ECO:0000256" key="1">
    <source>
        <dbReference type="ARBA" id="ARBA00022692"/>
    </source>
</evidence>
<sequence>MPNRSEGRDISRALTLLMAVATGAMVANLYYAQTLLDMIGPDLSISPELAGSLVTIAQLGYGVGLALIVPLSDRFENRRLILITCAGTVIGSIGTALSGNAITFLTATLLTGICATGAQILIPLATHLSRPERTGSTIGLVMSGLLTGIMLARPAASFMAEWLGWRAIFYFSAIVMTAILLCLWKVLPERRPESRHGFGEILISMARLVRDEPQLRLRATYQMLLFTAFNLFWTVAPLALLRQFHLSQDDVAWFALAGAGGALAAPLAGSLADKGKERMVTLAAFLLLAVSFLIADAMVALGSVVLFAITAFTLDASVQLNQITGQRIIFSLSKEARGRINASYMTIMFVIGASGSLIGSASYETGGFRLSSMIGAGLGVAALIVMLLFDRRSVSRR</sequence>
<dbReference type="Gene3D" id="1.20.1250.20">
    <property type="entry name" value="MFS general substrate transporter like domains"/>
    <property type="match status" value="1"/>
</dbReference>
<dbReference type="InterPro" id="IPR036259">
    <property type="entry name" value="MFS_trans_sf"/>
</dbReference>
<feature type="transmembrane region" description="Helical" evidence="4">
    <location>
        <begin position="223"/>
        <end position="245"/>
    </location>
</feature>
<keyword evidence="2 4" id="KW-1133">Transmembrane helix</keyword>
<dbReference type="PROSITE" id="PS50850">
    <property type="entry name" value="MFS"/>
    <property type="match status" value="1"/>
</dbReference>
<reference evidence="6 7" key="1">
    <citation type="submission" date="2020-08" db="EMBL/GenBank/DDBJ databases">
        <title>Genomic Encyclopedia of Type Strains, Phase IV (KMG-IV): sequencing the most valuable type-strain genomes for metagenomic binning, comparative biology and taxonomic classification.</title>
        <authorList>
            <person name="Goeker M."/>
        </authorList>
    </citation>
    <scope>NUCLEOTIDE SEQUENCE [LARGE SCALE GENOMIC DNA]</scope>
    <source>
        <strain evidence="6 7">DSM 27203</strain>
    </source>
</reference>
<feature type="transmembrane region" description="Helical" evidence="4">
    <location>
        <begin position="104"/>
        <end position="125"/>
    </location>
</feature>
<keyword evidence="3 4" id="KW-0472">Membrane</keyword>
<comment type="caution">
    <text evidence="6">The sequence shown here is derived from an EMBL/GenBank/DDBJ whole genome shotgun (WGS) entry which is preliminary data.</text>
</comment>
<evidence type="ECO:0000256" key="4">
    <source>
        <dbReference type="SAM" id="Phobius"/>
    </source>
</evidence>
<feature type="transmembrane region" description="Helical" evidence="4">
    <location>
        <begin position="12"/>
        <end position="30"/>
    </location>
</feature>
<feature type="transmembrane region" description="Helical" evidence="4">
    <location>
        <begin position="80"/>
        <end position="98"/>
    </location>
</feature>
<evidence type="ECO:0000256" key="3">
    <source>
        <dbReference type="ARBA" id="ARBA00023136"/>
    </source>
</evidence>
<keyword evidence="1 4" id="KW-0812">Transmembrane</keyword>
<name>A0A840YZ32_9SPHN</name>
<dbReference type="PANTHER" id="PTHR42910:SF1">
    <property type="entry name" value="MAJOR FACILITATOR SUPERFAMILY (MFS) PROFILE DOMAIN-CONTAINING PROTEIN"/>
    <property type="match status" value="1"/>
</dbReference>
<gene>
    <name evidence="6" type="ORF">FHR23_001689</name>
</gene>
<feature type="transmembrane region" description="Helical" evidence="4">
    <location>
        <begin position="301"/>
        <end position="321"/>
    </location>
</feature>
<feature type="transmembrane region" description="Helical" evidence="4">
    <location>
        <begin position="342"/>
        <end position="363"/>
    </location>
</feature>
<dbReference type="Pfam" id="PF07690">
    <property type="entry name" value="MFS_1"/>
    <property type="match status" value="2"/>
</dbReference>
<evidence type="ECO:0000313" key="6">
    <source>
        <dbReference type="EMBL" id="MBB5718766.1"/>
    </source>
</evidence>
<dbReference type="Proteomes" id="UP000554342">
    <property type="component" value="Unassembled WGS sequence"/>
</dbReference>
<evidence type="ECO:0000313" key="7">
    <source>
        <dbReference type="Proteomes" id="UP000554342"/>
    </source>
</evidence>
<feature type="domain" description="Major facilitator superfamily (MFS) profile" evidence="5">
    <location>
        <begin position="14"/>
        <end position="394"/>
    </location>
</feature>
<dbReference type="AlphaFoldDB" id="A0A840YZ32"/>
<dbReference type="SUPFAM" id="SSF103473">
    <property type="entry name" value="MFS general substrate transporter"/>
    <property type="match status" value="1"/>
</dbReference>
<dbReference type="InterPro" id="IPR011701">
    <property type="entry name" value="MFS"/>
</dbReference>
<protein>
    <submittedName>
        <fullName evidence="6">Putative MFS family arabinose efflux permease</fullName>
    </submittedName>
</protein>